<dbReference type="RefSeq" id="WP_246429203.1">
    <property type="nucleotide sequence ID" value="NZ_BAABBZ010000012.1"/>
</dbReference>
<dbReference type="AlphaFoldDB" id="A0A7W6DN72"/>
<evidence type="ECO:0000313" key="2">
    <source>
        <dbReference type="Proteomes" id="UP000541426"/>
    </source>
</evidence>
<dbReference type="Gene3D" id="3.40.50.2000">
    <property type="entry name" value="Glycogen Phosphorylase B"/>
    <property type="match status" value="2"/>
</dbReference>
<proteinExistence type="predicted"/>
<dbReference type="Pfam" id="PF13692">
    <property type="entry name" value="Glyco_trans_1_4"/>
    <property type="match status" value="1"/>
</dbReference>
<gene>
    <name evidence="1" type="ORF">GGQ68_000158</name>
</gene>
<organism evidence="1 2">
    <name type="scientific">Sagittula marina</name>
    <dbReference type="NCBI Taxonomy" id="943940"/>
    <lineage>
        <taxon>Bacteria</taxon>
        <taxon>Pseudomonadati</taxon>
        <taxon>Pseudomonadota</taxon>
        <taxon>Alphaproteobacteria</taxon>
        <taxon>Rhodobacterales</taxon>
        <taxon>Roseobacteraceae</taxon>
        <taxon>Sagittula</taxon>
    </lineage>
</organism>
<comment type="caution">
    <text evidence="1">The sequence shown here is derived from an EMBL/GenBank/DDBJ whole genome shotgun (WGS) entry which is preliminary data.</text>
</comment>
<evidence type="ECO:0000313" key="1">
    <source>
        <dbReference type="EMBL" id="MBB3983847.1"/>
    </source>
</evidence>
<dbReference type="CDD" id="cd03801">
    <property type="entry name" value="GT4_PimA-like"/>
    <property type="match status" value="1"/>
</dbReference>
<accession>A0A7W6DN72</accession>
<dbReference type="InterPro" id="IPR050194">
    <property type="entry name" value="Glycosyltransferase_grp1"/>
</dbReference>
<dbReference type="Proteomes" id="UP000541426">
    <property type="component" value="Unassembled WGS sequence"/>
</dbReference>
<name>A0A7W6DN72_9RHOB</name>
<reference evidence="1 2" key="1">
    <citation type="submission" date="2020-08" db="EMBL/GenBank/DDBJ databases">
        <title>Genomic Encyclopedia of Type Strains, Phase IV (KMG-IV): sequencing the most valuable type-strain genomes for metagenomic binning, comparative biology and taxonomic classification.</title>
        <authorList>
            <person name="Goeker M."/>
        </authorList>
    </citation>
    <scope>NUCLEOTIDE SEQUENCE [LARGE SCALE GENOMIC DNA]</scope>
    <source>
        <strain evidence="1 2">DSM 102235</strain>
    </source>
</reference>
<dbReference type="PANTHER" id="PTHR45947">
    <property type="entry name" value="SULFOQUINOVOSYL TRANSFERASE SQD2"/>
    <property type="match status" value="1"/>
</dbReference>
<keyword evidence="2" id="KW-1185">Reference proteome</keyword>
<sequence length="384" mass="42479">MPSLRIAYLCDMPPSDRNIYSGGNARIFDALKDHADSVTVLPQDWGAAEPLRQAILKTSTGMNMRLRWRAHYALRGIIARRVQRALQAGTYDVLFGTYALHAMAGVTAPKGMVTAFTADALQSVFRESVLGTHHEQRLIGRVTNGWVERREREALQGLDLGLWPSEWLRDAVEARYNLPADVSHVVEWGANIPPPPAPAPRSLSSSVRLLVIGRDWFAKGGPTAFDTMQILRARGMDARLTVIGCIPPERYRSDHVTVHPQLNKAVPAELATFQNALSEAHFLVMPSFESYGFAFCEASAYGLPALCLRVGGVPVREGENGHALPPGSGPEDFADIIATYHAAPERYADLSRSARKVYEQRLNWDAWARRSTALMRQAVAEKRS</sequence>
<dbReference type="GO" id="GO:0016757">
    <property type="term" value="F:glycosyltransferase activity"/>
    <property type="evidence" value="ECO:0007669"/>
    <property type="project" value="TreeGrafter"/>
</dbReference>
<dbReference type="PANTHER" id="PTHR45947:SF3">
    <property type="entry name" value="SULFOQUINOVOSYL TRANSFERASE SQD2"/>
    <property type="match status" value="1"/>
</dbReference>
<protein>
    <submittedName>
        <fullName evidence="1">Uncharacterized protein</fullName>
    </submittedName>
</protein>
<dbReference type="EMBL" id="JACIEJ010000001">
    <property type="protein sequence ID" value="MBB3983847.1"/>
    <property type="molecule type" value="Genomic_DNA"/>
</dbReference>
<dbReference type="SUPFAM" id="SSF53756">
    <property type="entry name" value="UDP-Glycosyltransferase/glycogen phosphorylase"/>
    <property type="match status" value="1"/>
</dbReference>